<accession>A0A238VC56</accession>
<sequence length="113" mass="12880">MGKNAIIFHGTYCTPDQYWYPWLGEQLESRGYTVDLPHYPELIIINSVNDTWGCDADQGGRSSTSRGTLVLADERHRPAHTIRDRHQPHGRVSHCRQFSMRFRDSVGASHEGA</sequence>
<evidence type="ECO:0008006" key="4">
    <source>
        <dbReference type="Google" id="ProtNLM"/>
    </source>
</evidence>
<protein>
    <recommendedName>
        <fullName evidence="4">Alpha/beta hydrolase family protein</fullName>
    </recommendedName>
</protein>
<proteinExistence type="predicted"/>
<keyword evidence="3" id="KW-1185">Reference proteome</keyword>
<dbReference type="AlphaFoldDB" id="A0A238VC56"/>
<dbReference type="Gene3D" id="3.40.50.1820">
    <property type="entry name" value="alpha/beta hydrolase"/>
    <property type="match status" value="1"/>
</dbReference>
<name>A0A238VC56_9PSEU</name>
<dbReference type="InterPro" id="IPR029058">
    <property type="entry name" value="AB_hydrolase_fold"/>
</dbReference>
<evidence type="ECO:0000313" key="3">
    <source>
        <dbReference type="Proteomes" id="UP000198348"/>
    </source>
</evidence>
<evidence type="ECO:0000256" key="1">
    <source>
        <dbReference type="SAM" id="MobiDB-lite"/>
    </source>
</evidence>
<gene>
    <name evidence="2" type="ORF">SAMN06265360_10230</name>
</gene>
<dbReference type="Proteomes" id="UP000198348">
    <property type="component" value="Unassembled WGS sequence"/>
</dbReference>
<dbReference type="EMBL" id="FZNW01000002">
    <property type="protein sequence ID" value="SNR31811.1"/>
    <property type="molecule type" value="Genomic_DNA"/>
</dbReference>
<dbReference type="RefSeq" id="WP_089299693.1">
    <property type="nucleotide sequence ID" value="NZ_FZNW01000002.1"/>
</dbReference>
<feature type="region of interest" description="Disordered" evidence="1">
    <location>
        <begin position="56"/>
        <end position="76"/>
    </location>
</feature>
<reference evidence="2 3" key="1">
    <citation type="submission" date="2017-06" db="EMBL/GenBank/DDBJ databases">
        <authorList>
            <person name="Kim H.J."/>
            <person name="Triplett B.A."/>
        </authorList>
    </citation>
    <scope>NUCLEOTIDE SEQUENCE [LARGE SCALE GENOMIC DNA]</scope>
    <source>
        <strain evidence="2 3">DSM 45207</strain>
    </source>
</reference>
<organism evidence="2 3">
    <name type="scientific">Haloechinothrix alba</name>
    <dbReference type="NCBI Taxonomy" id="664784"/>
    <lineage>
        <taxon>Bacteria</taxon>
        <taxon>Bacillati</taxon>
        <taxon>Actinomycetota</taxon>
        <taxon>Actinomycetes</taxon>
        <taxon>Pseudonocardiales</taxon>
        <taxon>Pseudonocardiaceae</taxon>
        <taxon>Haloechinothrix</taxon>
    </lineage>
</organism>
<evidence type="ECO:0000313" key="2">
    <source>
        <dbReference type="EMBL" id="SNR31811.1"/>
    </source>
</evidence>